<dbReference type="SUPFAM" id="SSF141673">
    <property type="entry name" value="MOSC N-terminal domain-like"/>
    <property type="match status" value="1"/>
</dbReference>
<evidence type="ECO:0000259" key="1">
    <source>
        <dbReference type="PROSITE" id="PS51340"/>
    </source>
</evidence>
<dbReference type="GO" id="GO:0003824">
    <property type="term" value="F:catalytic activity"/>
    <property type="evidence" value="ECO:0007669"/>
    <property type="project" value="InterPro"/>
</dbReference>
<dbReference type="InterPro" id="IPR005303">
    <property type="entry name" value="MOCOS_middle"/>
</dbReference>
<dbReference type="InterPro" id="IPR011037">
    <property type="entry name" value="Pyrv_Knase-like_insert_dom_sf"/>
</dbReference>
<organism evidence="2 3">
    <name type="scientific">Pyronema omphalodes (strain CBS 100304)</name>
    <name type="common">Pyronema confluens</name>
    <dbReference type="NCBI Taxonomy" id="1076935"/>
    <lineage>
        <taxon>Eukaryota</taxon>
        <taxon>Fungi</taxon>
        <taxon>Dikarya</taxon>
        <taxon>Ascomycota</taxon>
        <taxon>Pezizomycotina</taxon>
        <taxon>Pezizomycetes</taxon>
        <taxon>Pezizales</taxon>
        <taxon>Pyronemataceae</taxon>
        <taxon>Pyronema</taxon>
    </lineage>
</organism>
<dbReference type="OrthoDB" id="17255at2759"/>
<accession>U4LDQ3</accession>
<gene>
    <name evidence="2" type="ORF">PCON_07811</name>
</gene>
<dbReference type="OMA" id="VYTACRT"/>
<dbReference type="PANTHER" id="PTHR14237">
    <property type="entry name" value="MOLYBDOPTERIN COFACTOR SULFURASE MOSC"/>
    <property type="match status" value="1"/>
</dbReference>
<reference evidence="2 3" key="1">
    <citation type="journal article" date="2013" name="PLoS Genet.">
        <title>The genome and development-dependent transcriptomes of Pyronema confluens: a window into fungal evolution.</title>
        <authorList>
            <person name="Traeger S."/>
            <person name="Altegoer F."/>
            <person name="Freitag M."/>
            <person name="Gabaldon T."/>
            <person name="Kempken F."/>
            <person name="Kumar A."/>
            <person name="Marcet-Houben M."/>
            <person name="Poggeler S."/>
            <person name="Stajich J.E."/>
            <person name="Nowrousian M."/>
        </authorList>
    </citation>
    <scope>NUCLEOTIDE SEQUENCE [LARGE SCALE GENOMIC DNA]</scope>
    <source>
        <strain evidence="3">CBS 100304</strain>
        <tissue evidence="2">Vegetative mycelium</tissue>
    </source>
</reference>
<dbReference type="PROSITE" id="PS51340">
    <property type="entry name" value="MOSC"/>
    <property type="match status" value="1"/>
</dbReference>
<dbReference type="AlphaFoldDB" id="U4LDQ3"/>
<dbReference type="SUPFAM" id="SSF50800">
    <property type="entry name" value="PK beta-barrel domain-like"/>
    <property type="match status" value="1"/>
</dbReference>
<dbReference type="eggNOG" id="KOG2362">
    <property type="taxonomic scope" value="Eukaryota"/>
</dbReference>
<keyword evidence="3" id="KW-1185">Reference proteome</keyword>
<dbReference type="STRING" id="1076935.U4LDQ3"/>
<name>U4LDQ3_PYROM</name>
<evidence type="ECO:0000313" key="3">
    <source>
        <dbReference type="Proteomes" id="UP000018144"/>
    </source>
</evidence>
<sequence length="429" mass="47644">MSAPLLTPAVEHPASLLALFIASSKDIQASQHQLLILLITAVVTSLSVFRYFKTPGSLFTQYLPFTRYSITSIAANESTSSALDLVFTGTSNLSDQHTYTSLPTSDTIKIKSLFIYPIKSCRGIELNSTSFTRTGLQHDRQFVFALGPAPYSFITQRTHPKMALITTSISGDQLTISWPGNYGRFNHRTTFSVPLDAAAYKHAEKAEVKVWRDMPTSYICPVLKGKLDALASFLGVKGPEELVLFRVAEEREVFRCAPKKEQLGWQPKVGFQDSYPVSIMNLASVRHVSEQLAGEGVLRGEGDKDKDKDAGIKDGEIEVQRFRPNVVFEGPGAFEEDCWKEISLGGPDEARWNVSCRTTRCKLPNTNQETGEKHPVQPDRLLRSYRCVDEGAKGTACLGMMCVPLVEGRIKVGDEIRVGKRGEHFFLRT</sequence>
<dbReference type="Pfam" id="PF03473">
    <property type="entry name" value="MOSC"/>
    <property type="match status" value="1"/>
</dbReference>
<proteinExistence type="predicted"/>
<dbReference type="PANTHER" id="PTHR14237:SF23">
    <property type="entry name" value="MOSC DOMAIN PROTEIN (AFU_ORTHOLOGUE AFUA_7G05900)"/>
    <property type="match status" value="1"/>
</dbReference>
<dbReference type="InterPro" id="IPR005302">
    <property type="entry name" value="MoCF_Sase_C"/>
</dbReference>
<feature type="domain" description="MOSC" evidence="1">
    <location>
        <begin position="251"/>
        <end position="419"/>
    </location>
</feature>
<dbReference type="Pfam" id="PF03476">
    <property type="entry name" value="MOSC_N"/>
    <property type="match status" value="1"/>
</dbReference>
<dbReference type="EMBL" id="HF935398">
    <property type="protein sequence ID" value="CCX29988.1"/>
    <property type="molecule type" value="Genomic_DNA"/>
</dbReference>
<dbReference type="Proteomes" id="UP000018144">
    <property type="component" value="Unassembled WGS sequence"/>
</dbReference>
<dbReference type="GO" id="GO:0030170">
    <property type="term" value="F:pyridoxal phosphate binding"/>
    <property type="evidence" value="ECO:0007669"/>
    <property type="project" value="InterPro"/>
</dbReference>
<evidence type="ECO:0000313" key="2">
    <source>
        <dbReference type="EMBL" id="CCX29988.1"/>
    </source>
</evidence>
<protein>
    <submittedName>
        <fullName evidence="2">Similar to Uncharacterized protein ycbX acc. no. P75863</fullName>
    </submittedName>
</protein>
<dbReference type="GO" id="GO:0030151">
    <property type="term" value="F:molybdenum ion binding"/>
    <property type="evidence" value="ECO:0007669"/>
    <property type="project" value="InterPro"/>
</dbReference>